<evidence type="ECO:0000313" key="1">
    <source>
        <dbReference type="Proteomes" id="UP000887566"/>
    </source>
</evidence>
<name>A0A914XM78_9BILA</name>
<proteinExistence type="predicted"/>
<keyword evidence="1" id="KW-1185">Reference proteome</keyword>
<dbReference type="AlphaFoldDB" id="A0A914XM78"/>
<sequence length="150" mass="16105">MTFADPLATRAVVVADDLSNLGNGIGRSHRLAAQLAAQITAPLLLTPPPLPPPPPPLPPQPSAVVVALDARIQRFVTLLLRKFVDAGRRDYMTTVVNCGEQLIVRASRDTINLSIPNKRLRTDARSRAAAPACFVFLPRSTAPSLRSIPS</sequence>
<evidence type="ECO:0000313" key="2">
    <source>
        <dbReference type="WBParaSite" id="PSAMB.scaffold94size81209.g1938.t1"/>
    </source>
</evidence>
<accession>A0A914XM78</accession>
<dbReference type="WBParaSite" id="PSAMB.scaffold94size81209.g1938.t1">
    <property type="protein sequence ID" value="PSAMB.scaffold94size81209.g1938.t1"/>
    <property type="gene ID" value="PSAMB.scaffold94size81209.g1938"/>
</dbReference>
<dbReference type="Proteomes" id="UP000887566">
    <property type="component" value="Unplaced"/>
</dbReference>
<organism evidence="1 2">
    <name type="scientific">Plectus sambesii</name>
    <dbReference type="NCBI Taxonomy" id="2011161"/>
    <lineage>
        <taxon>Eukaryota</taxon>
        <taxon>Metazoa</taxon>
        <taxon>Ecdysozoa</taxon>
        <taxon>Nematoda</taxon>
        <taxon>Chromadorea</taxon>
        <taxon>Plectida</taxon>
        <taxon>Plectina</taxon>
        <taxon>Plectoidea</taxon>
        <taxon>Plectidae</taxon>
        <taxon>Plectus</taxon>
    </lineage>
</organism>
<protein>
    <submittedName>
        <fullName evidence="2">Uncharacterized protein</fullName>
    </submittedName>
</protein>
<reference evidence="2" key="1">
    <citation type="submission" date="2022-11" db="UniProtKB">
        <authorList>
            <consortium name="WormBaseParasite"/>
        </authorList>
    </citation>
    <scope>IDENTIFICATION</scope>
</reference>